<dbReference type="EMBL" id="LAZR01006507">
    <property type="protein sequence ID" value="KKM91644.1"/>
    <property type="molecule type" value="Genomic_DNA"/>
</dbReference>
<sequence length="352" mass="39627">MKTPLGIKIGCDPEFEVRSKRGAFVPADRILGYSPEDAIGTDGRADTAEIRSQPGSNYQVMKSINTILSQARRKLANYNAYAGSGKNVPLGGHIHFSGISPEPELVKRLDKFIAKPLNSISDTSGRGGHYGRYGEVRGQPHGWEYRSPLSWLATPQITNGVLSIAWLLARATKRGHLGSLNTKHNLLSYAYKRERQAIDGFFTILKIMKTENKQLEHIEIFHAWQKRDAKPKPSIFPHFSNDYSLGKIKGILLERHTEHKRYLPAMCYELVCLVGASQQRSDKSCVFVSQKIWGMLPQSNNHIGTDIMVADWLDSRAMVMALSYKLRQKPRRAAWVVKRLITIINKEIQCAG</sequence>
<accession>A0A0F9L9R8</accession>
<evidence type="ECO:0000313" key="1">
    <source>
        <dbReference type="EMBL" id="KKM91644.1"/>
    </source>
</evidence>
<dbReference type="Pfam" id="PF14395">
    <property type="entry name" value="COOH-NH2_lig"/>
    <property type="match status" value="1"/>
</dbReference>
<organism evidence="1">
    <name type="scientific">marine sediment metagenome</name>
    <dbReference type="NCBI Taxonomy" id="412755"/>
    <lineage>
        <taxon>unclassified sequences</taxon>
        <taxon>metagenomes</taxon>
        <taxon>ecological metagenomes</taxon>
    </lineage>
</organism>
<reference evidence="1" key="1">
    <citation type="journal article" date="2015" name="Nature">
        <title>Complex archaea that bridge the gap between prokaryotes and eukaryotes.</title>
        <authorList>
            <person name="Spang A."/>
            <person name="Saw J.H."/>
            <person name="Jorgensen S.L."/>
            <person name="Zaremba-Niedzwiedzka K."/>
            <person name="Martijn J."/>
            <person name="Lind A.E."/>
            <person name="van Eijk R."/>
            <person name="Schleper C."/>
            <person name="Guy L."/>
            <person name="Ettema T.J."/>
        </authorList>
    </citation>
    <scope>NUCLEOTIDE SEQUENCE</scope>
</reference>
<protein>
    <submittedName>
        <fullName evidence="1">Uncharacterized protein</fullName>
    </submittedName>
</protein>
<comment type="caution">
    <text evidence="1">The sequence shown here is derived from an EMBL/GenBank/DDBJ whole genome shotgun (WGS) entry which is preliminary data.</text>
</comment>
<dbReference type="InterPro" id="IPR025681">
    <property type="entry name" value="COOH-NH2_lig"/>
</dbReference>
<dbReference type="AlphaFoldDB" id="A0A0F9L9R8"/>
<name>A0A0F9L9R8_9ZZZZ</name>
<proteinExistence type="predicted"/>
<gene>
    <name evidence="1" type="ORF">LCGC14_1226530</name>
</gene>